<protein>
    <recommendedName>
        <fullName evidence="5">DUF308 domain-containing protein</fullName>
    </recommendedName>
</protein>
<proteinExistence type="predicted"/>
<comment type="caution">
    <text evidence="3">The sequence shown here is derived from an EMBL/GenBank/DDBJ whole genome shotgun (WGS) entry which is preliminary data.</text>
</comment>
<keyword evidence="2" id="KW-1133">Transmembrane helix</keyword>
<evidence type="ECO:0000313" key="3">
    <source>
        <dbReference type="EMBL" id="GKT05157.1"/>
    </source>
</evidence>
<evidence type="ECO:0000256" key="2">
    <source>
        <dbReference type="SAM" id="Phobius"/>
    </source>
</evidence>
<feature type="transmembrane region" description="Helical" evidence="2">
    <location>
        <begin position="44"/>
        <end position="64"/>
    </location>
</feature>
<dbReference type="Proteomes" id="UP001628078">
    <property type="component" value="Unassembled WGS sequence"/>
</dbReference>
<evidence type="ECO:0000313" key="4">
    <source>
        <dbReference type="Proteomes" id="UP001628078"/>
    </source>
</evidence>
<keyword evidence="4" id="KW-1185">Reference proteome</keyword>
<evidence type="ECO:0008006" key="5">
    <source>
        <dbReference type="Google" id="ProtNLM"/>
    </source>
</evidence>
<keyword evidence="2" id="KW-0812">Transmembrane</keyword>
<gene>
    <name evidence="3" type="ORF">JCM31185_04460</name>
</gene>
<dbReference type="InterPro" id="IPR036259">
    <property type="entry name" value="MFS_trans_sf"/>
</dbReference>
<evidence type="ECO:0000256" key="1">
    <source>
        <dbReference type="SAM" id="MobiDB-lite"/>
    </source>
</evidence>
<reference evidence="3 4" key="1">
    <citation type="submission" date="2022-03" db="EMBL/GenBank/DDBJ databases">
        <title>Draft genome sequence of Furfurilactobacillus curtus JCM 31185.</title>
        <authorList>
            <person name="Suzuki S."/>
            <person name="Endo A."/>
            <person name="Kajikawa A."/>
        </authorList>
    </citation>
    <scope>NUCLEOTIDE SEQUENCE [LARGE SCALE GENOMIC DNA]</scope>
    <source>
        <strain evidence="3 4">JCM 31185</strain>
    </source>
</reference>
<sequence length="229" mass="24694">MISAKVTERGFGMIYLTVFGGIALILAIFYLLNSVQSYHTWRFATFLVVIFALATGYGAIHLPAQHREAQQQAKKAAASQKKTSSQTKAAQQSSLTKAASTFNPTGTVINGETESQKSAARSNAEQQMTKQLGTAFANFGKVTFAADSKTYTITPTNADTVKALEALEATPSQAEQAQWPTLTENFRKSSANVSKSLQADYTITLVSPDQNGKVLYSAKNGQTVTDFTK</sequence>
<dbReference type="EMBL" id="BQXO01000001">
    <property type="protein sequence ID" value="GKT05157.1"/>
    <property type="molecule type" value="Genomic_DNA"/>
</dbReference>
<name>A0ABQ5JQX7_9LACO</name>
<feature type="transmembrane region" description="Helical" evidence="2">
    <location>
        <begin position="12"/>
        <end position="32"/>
    </location>
</feature>
<keyword evidence="2" id="KW-0472">Membrane</keyword>
<feature type="compositionally biased region" description="Polar residues" evidence="1">
    <location>
        <begin position="95"/>
        <end position="126"/>
    </location>
</feature>
<feature type="compositionally biased region" description="Low complexity" evidence="1">
    <location>
        <begin position="74"/>
        <end position="94"/>
    </location>
</feature>
<organism evidence="3 4">
    <name type="scientific">Furfurilactobacillus curtus</name>
    <dbReference type="NCBI Taxonomy" id="1746200"/>
    <lineage>
        <taxon>Bacteria</taxon>
        <taxon>Bacillati</taxon>
        <taxon>Bacillota</taxon>
        <taxon>Bacilli</taxon>
        <taxon>Lactobacillales</taxon>
        <taxon>Lactobacillaceae</taxon>
        <taxon>Furfurilactobacillus</taxon>
    </lineage>
</organism>
<feature type="region of interest" description="Disordered" evidence="1">
    <location>
        <begin position="74"/>
        <end position="126"/>
    </location>
</feature>
<dbReference type="Gene3D" id="1.20.1250.20">
    <property type="entry name" value="MFS general substrate transporter like domains"/>
    <property type="match status" value="1"/>
</dbReference>
<accession>A0ABQ5JQX7</accession>